<dbReference type="STRING" id="1806994.A0A507C571"/>
<dbReference type="SUPFAM" id="SSF56645">
    <property type="entry name" value="Acyl-CoA dehydrogenase NM domain-like"/>
    <property type="match status" value="1"/>
</dbReference>
<dbReference type="SMART" id="SM01117">
    <property type="entry name" value="Cyt-b5"/>
    <property type="match status" value="1"/>
</dbReference>
<feature type="domain" description="Cytochrome b5 heme-binding" evidence="10">
    <location>
        <begin position="17"/>
        <end position="86"/>
    </location>
</feature>
<dbReference type="Gene3D" id="3.10.120.10">
    <property type="entry name" value="Cytochrome b5-like heme/steroid binding domain"/>
    <property type="match status" value="1"/>
</dbReference>
<comment type="similarity">
    <text evidence="9">Belongs to the cytochrome b5 family.</text>
</comment>
<dbReference type="GO" id="GO:0033539">
    <property type="term" value="P:fatty acid beta-oxidation using acyl-CoA dehydrogenase"/>
    <property type="evidence" value="ECO:0007669"/>
    <property type="project" value="TreeGrafter"/>
</dbReference>
<dbReference type="GO" id="GO:0046872">
    <property type="term" value="F:metal ion binding"/>
    <property type="evidence" value="ECO:0007669"/>
    <property type="project" value="UniProtKB-UniRule"/>
</dbReference>
<dbReference type="PROSITE" id="PS00072">
    <property type="entry name" value="ACYL_COA_DH_1"/>
    <property type="match status" value="1"/>
</dbReference>
<protein>
    <recommendedName>
        <fullName evidence="10">Cytochrome b5 heme-binding domain-containing protein</fullName>
    </recommendedName>
</protein>
<keyword evidence="5 9" id="KW-0479">Metal-binding</keyword>
<dbReference type="Gene3D" id="1.20.140.10">
    <property type="entry name" value="Butyryl-CoA Dehydrogenase, subunit A, domain 3"/>
    <property type="match status" value="1"/>
</dbReference>
<keyword evidence="3 9" id="KW-0349">Heme</keyword>
<keyword evidence="7" id="KW-0560">Oxidoreductase</keyword>
<dbReference type="PROSITE" id="PS50255">
    <property type="entry name" value="CYTOCHROME_B5_2"/>
    <property type="match status" value="1"/>
</dbReference>
<comment type="similarity">
    <text evidence="2">Belongs to the acyl-CoA dehydrogenase family.</text>
</comment>
<dbReference type="PANTHER" id="PTHR48083:SF28">
    <property type="entry name" value="ACYL-COA DEHYDROGENASE FAMILY PROTEIN (AFU_ORTHOLOGUE AFUA_6G10880)-RELATED"/>
    <property type="match status" value="1"/>
</dbReference>
<dbReference type="GO" id="GO:0050660">
    <property type="term" value="F:flavin adenine dinucleotide binding"/>
    <property type="evidence" value="ECO:0007669"/>
    <property type="project" value="InterPro"/>
</dbReference>
<dbReference type="InterPro" id="IPR050741">
    <property type="entry name" value="Acyl-CoA_dehydrogenase"/>
</dbReference>
<evidence type="ECO:0000256" key="8">
    <source>
        <dbReference type="ARBA" id="ARBA00023004"/>
    </source>
</evidence>
<dbReference type="InterPro" id="IPR009075">
    <property type="entry name" value="AcylCo_DH/oxidase_C"/>
</dbReference>
<dbReference type="InterPro" id="IPR001199">
    <property type="entry name" value="Cyt_B5-like_heme/steroid-bd"/>
</dbReference>
<dbReference type="EMBL" id="QEAO01000013">
    <property type="protein sequence ID" value="TPX34528.1"/>
    <property type="molecule type" value="Genomic_DNA"/>
</dbReference>
<keyword evidence="6" id="KW-0274">FAD</keyword>
<evidence type="ECO:0000256" key="6">
    <source>
        <dbReference type="ARBA" id="ARBA00022827"/>
    </source>
</evidence>
<evidence type="ECO:0000256" key="7">
    <source>
        <dbReference type="ARBA" id="ARBA00023002"/>
    </source>
</evidence>
<evidence type="ECO:0000313" key="12">
    <source>
        <dbReference type="Proteomes" id="UP000319731"/>
    </source>
</evidence>
<evidence type="ECO:0000256" key="5">
    <source>
        <dbReference type="ARBA" id="ARBA00022723"/>
    </source>
</evidence>
<dbReference type="SUPFAM" id="SSF55856">
    <property type="entry name" value="Cytochrome b5-like heme/steroid binding domain"/>
    <property type="match status" value="1"/>
</dbReference>
<gene>
    <name evidence="11" type="ORF">SmJEL517_g02926</name>
</gene>
<dbReference type="InterPro" id="IPR036400">
    <property type="entry name" value="Cyt_B5-like_heme/steroid_sf"/>
</dbReference>
<evidence type="ECO:0000256" key="1">
    <source>
        <dbReference type="ARBA" id="ARBA00001974"/>
    </source>
</evidence>
<dbReference type="InterPro" id="IPR006089">
    <property type="entry name" value="Acyl-CoA_DH_CS"/>
</dbReference>
<dbReference type="Proteomes" id="UP000319731">
    <property type="component" value="Unassembled WGS sequence"/>
</dbReference>
<evidence type="ECO:0000256" key="4">
    <source>
        <dbReference type="ARBA" id="ARBA00022630"/>
    </source>
</evidence>
<dbReference type="InterPro" id="IPR013786">
    <property type="entry name" value="AcylCoA_DH/ox_N"/>
</dbReference>
<dbReference type="GeneID" id="42004151"/>
<dbReference type="FunFam" id="3.10.120.10:FF:000007">
    <property type="entry name" value="Sulfite oxidase, mitochondrial"/>
    <property type="match status" value="1"/>
</dbReference>
<dbReference type="Pfam" id="PF02771">
    <property type="entry name" value="Acyl-CoA_dh_N"/>
    <property type="match status" value="1"/>
</dbReference>
<dbReference type="Pfam" id="PF02770">
    <property type="entry name" value="Acyl-CoA_dh_M"/>
    <property type="match status" value="1"/>
</dbReference>
<dbReference type="OrthoDB" id="10254877at2759"/>
<dbReference type="InterPro" id="IPR006091">
    <property type="entry name" value="Acyl-CoA_Oxase/DH_mid-dom"/>
</dbReference>
<dbReference type="InterPro" id="IPR037069">
    <property type="entry name" value="AcylCoA_DH/ox_N_sf"/>
</dbReference>
<dbReference type="PANTHER" id="PTHR48083">
    <property type="entry name" value="MEDIUM-CHAIN SPECIFIC ACYL-COA DEHYDROGENASE, MITOCHONDRIAL-RELATED"/>
    <property type="match status" value="1"/>
</dbReference>
<comment type="cofactor">
    <cofactor evidence="1">
        <name>FAD</name>
        <dbReference type="ChEBI" id="CHEBI:57692"/>
    </cofactor>
</comment>
<evidence type="ECO:0000256" key="9">
    <source>
        <dbReference type="RuleBase" id="RU362121"/>
    </source>
</evidence>
<proteinExistence type="inferred from homology"/>
<sequence>MANLVPSNGIKFKVDVVARHNTEDDCWVVIDGKVYDVTDYLESHPGGKRILMSVAGKDATAQFANFHNVPNILANYAKKLYIGDLDQEHKEPPKYQGDLFGNLLPYSEPNWYHSWKSPYYNDSHKKLREFMRNWVDTELMPYIEEWDKAEQIPKSMIKRFGEVGILAAFLDYGKWRGNEFGIPPPGGITESEWDAFHGLILRDELGRIASAGVKWAMVTGPALALPTILNFGTKEMQQRIIGPVVRGDKVICLAMTEPYSGSDVAAFQTVGVKQPDGGWLVSGEKKFITTGVWADYFVIAVKTDPKAGASGMSLLLGERGFPGLKTRGFKVQGWAGSGTAYVTMENMKIPPQNLIGKEGNGFRQLMHNLNLERLQGQAGGVRSCRVLLEEAMKHALTRKTFGQFLIERK</sequence>
<dbReference type="GO" id="GO:0005737">
    <property type="term" value="C:cytoplasm"/>
    <property type="evidence" value="ECO:0007669"/>
    <property type="project" value="TreeGrafter"/>
</dbReference>
<dbReference type="GO" id="GO:0003995">
    <property type="term" value="F:acyl-CoA dehydrogenase activity"/>
    <property type="evidence" value="ECO:0007669"/>
    <property type="project" value="InterPro"/>
</dbReference>
<dbReference type="GO" id="GO:0020037">
    <property type="term" value="F:heme binding"/>
    <property type="evidence" value="ECO:0007669"/>
    <property type="project" value="UniProtKB-UniRule"/>
</dbReference>
<evidence type="ECO:0000256" key="3">
    <source>
        <dbReference type="ARBA" id="ARBA00022617"/>
    </source>
</evidence>
<dbReference type="Gene3D" id="1.10.540.10">
    <property type="entry name" value="Acyl-CoA dehydrogenase/oxidase, N-terminal domain"/>
    <property type="match status" value="1"/>
</dbReference>
<organism evidence="11 12">
    <name type="scientific">Synchytrium microbalum</name>
    <dbReference type="NCBI Taxonomy" id="1806994"/>
    <lineage>
        <taxon>Eukaryota</taxon>
        <taxon>Fungi</taxon>
        <taxon>Fungi incertae sedis</taxon>
        <taxon>Chytridiomycota</taxon>
        <taxon>Chytridiomycota incertae sedis</taxon>
        <taxon>Chytridiomycetes</taxon>
        <taxon>Synchytriales</taxon>
        <taxon>Synchytriaceae</taxon>
        <taxon>Synchytrium</taxon>
    </lineage>
</organism>
<dbReference type="Pfam" id="PF00173">
    <property type="entry name" value="Cyt-b5"/>
    <property type="match status" value="1"/>
</dbReference>
<dbReference type="InterPro" id="IPR036250">
    <property type="entry name" value="AcylCo_DH-like_C"/>
</dbReference>
<evidence type="ECO:0000256" key="2">
    <source>
        <dbReference type="ARBA" id="ARBA00009347"/>
    </source>
</evidence>
<dbReference type="SUPFAM" id="SSF47203">
    <property type="entry name" value="Acyl-CoA dehydrogenase C-terminal domain-like"/>
    <property type="match status" value="1"/>
</dbReference>
<dbReference type="Gene3D" id="2.40.110.10">
    <property type="entry name" value="Butyryl-CoA Dehydrogenase, subunit A, domain 2"/>
    <property type="match status" value="1"/>
</dbReference>
<accession>A0A507C571</accession>
<dbReference type="PROSITE" id="PS00191">
    <property type="entry name" value="CYTOCHROME_B5_1"/>
    <property type="match status" value="1"/>
</dbReference>
<keyword evidence="4" id="KW-0285">Flavoprotein</keyword>
<dbReference type="InterPro" id="IPR018506">
    <property type="entry name" value="Cyt_B5_heme-BS"/>
</dbReference>
<evidence type="ECO:0000313" key="11">
    <source>
        <dbReference type="EMBL" id="TPX34528.1"/>
    </source>
</evidence>
<dbReference type="Pfam" id="PF00441">
    <property type="entry name" value="Acyl-CoA_dh_1"/>
    <property type="match status" value="1"/>
</dbReference>
<reference evidence="11 12" key="1">
    <citation type="journal article" date="2019" name="Sci. Rep.">
        <title>Comparative genomics of chytrid fungi reveal insights into the obligate biotrophic and pathogenic lifestyle of Synchytrium endobioticum.</title>
        <authorList>
            <person name="van de Vossenberg B.T.L.H."/>
            <person name="Warris S."/>
            <person name="Nguyen H.D.T."/>
            <person name="van Gent-Pelzer M.P.E."/>
            <person name="Joly D.L."/>
            <person name="van de Geest H.C."/>
            <person name="Bonants P.J.M."/>
            <person name="Smith D.S."/>
            <person name="Levesque C.A."/>
            <person name="van der Lee T.A.J."/>
        </authorList>
    </citation>
    <scope>NUCLEOTIDE SEQUENCE [LARGE SCALE GENOMIC DNA]</scope>
    <source>
        <strain evidence="11 12">JEL517</strain>
    </source>
</reference>
<keyword evidence="8 9" id="KW-0408">Iron</keyword>
<dbReference type="InterPro" id="IPR046373">
    <property type="entry name" value="Acyl-CoA_Oxase/DH_mid-dom_sf"/>
</dbReference>
<keyword evidence="12" id="KW-1185">Reference proteome</keyword>
<dbReference type="RefSeq" id="XP_031025248.1">
    <property type="nucleotide sequence ID" value="XM_031168854.1"/>
</dbReference>
<comment type="caution">
    <text evidence="11">The sequence shown here is derived from an EMBL/GenBank/DDBJ whole genome shotgun (WGS) entry which is preliminary data.</text>
</comment>
<evidence type="ECO:0000259" key="10">
    <source>
        <dbReference type="PROSITE" id="PS50255"/>
    </source>
</evidence>
<dbReference type="InterPro" id="IPR009100">
    <property type="entry name" value="AcylCoA_DH/oxidase_NM_dom_sf"/>
</dbReference>
<dbReference type="AlphaFoldDB" id="A0A507C571"/>
<name>A0A507C571_9FUNG</name>